<comment type="subcellular location">
    <subcellularLocation>
        <location evidence="1">Nucleus</location>
    </subcellularLocation>
</comment>
<name>A0A9Q1GNU4_9CARY</name>
<evidence type="ECO:0000313" key="6">
    <source>
        <dbReference type="EMBL" id="KAJ8422864.1"/>
    </source>
</evidence>
<dbReference type="PANTHER" id="PTHR12663">
    <property type="entry name" value="ANDROGEN INDUCED INHIBITOR OF PROLIFERATION AS3 / PDS5-RELATED"/>
    <property type="match status" value="1"/>
</dbReference>
<evidence type="ECO:0000256" key="1">
    <source>
        <dbReference type="ARBA" id="ARBA00004123"/>
    </source>
</evidence>
<reference evidence="6" key="1">
    <citation type="submission" date="2022-04" db="EMBL/GenBank/DDBJ databases">
        <title>Carnegiea gigantea Genome sequencing and assembly v2.</title>
        <authorList>
            <person name="Copetti D."/>
            <person name="Sanderson M.J."/>
            <person name="Burquez A."/>
            <person name="Wojciechowski M.F."/>
        </authorList>
    </citation>
    <scope>NUCLEOTIDE SEQUENCE</scope>
    <source>
        <strain evidence="6">SGP5-SGP5p</strain>
        <tissue evidence="6">Aerial part</tissue>
    </source>
</reference>
<keyword evidence="2" id="KW-0227">DNA damage</keyword>
<feature type="compositionally biased region" description="Basic and acidic residues" evidence="5">
    <location>
        <begin position="299"/>
        <end position="316"/>
    </location>
</feature>
<gene>
    <name evidence="6" type="ORF">Cgig2_012718</name>
</gene>
<dbReference type="AlphaFoldDB" id="A0A9Q1GNU4"/>
<evidence type="ECO:0000256" key="3">
    <source>
        <dbReference type="ARBA" id="ARBA00023204"/>
    </source>
</evidence>
<dbReference type="GO" id="GO:0006281">
    <property type="term" value="P:DNA repair"/>
    <property type="evidence" value="ECO:0007669"/>
    <property type="project" value="UniProtKB-KW"/>
</dbReference>
<keyword evidence="4" id="KW-0539">Nucleus</keyword>
<feature type="region of interest" description="Disordered" evidence="5">
    <location>
        <begin position="290"/>
        <end position="326"/>
    </location>
</feature>
<feature type="compositionally biased region" description="Polar residues" evidence="5">
    <location>
        <begin position="234"/>
        <end position="249"/>
    </location>
</feature>
<organism evidence="6 7">
    <name type="scientific">Carnegiea gigantea</name>
    <dbReference type="NCBI Taxonomy" id="171969"/>
    <lineage>
        <taxon>Eukaryota</taxon>
        <taxon>Viridiplantae</taxon>
        <taxon>Streptophyta</taxon>
        <taxon>Embryophyta</taxon>
        <taxon>Tracheophyta</taxon>
        <taxon>Spermatophyta</taxon>
        <taxon>Magnoliopsida</taxon>
        <taxon>eudicotyledons</taxon>
        <taxon>Gunneridae</taxon>
        <taxon>Pentapetalae</taxon>
        <taxon>Caryophyllales</taxon>
        <taxon>Cactineae</taxon>
        <taxon>Cactaceae</taxon>
        <taxon>Cactoideae</taxon>
        <taxon>Echinocereeae</taxon>
        <taxon>Carnegiea</taxon>
    </lineage>
</organism>
<dbReference type="PANTHER" id="PTHR12663:SF50">
    <property type="entry name" value="SISTER CHROMATID COHESION PROTEIN PDS5 HOMOLOG B"/>
    <property type="match status" value="1"/>
</dbReference>
<keyword evidence="3" id="KW-0234">DNA repair</keyword>
<keyword evidence="7" id="KW-1185">Reference proteome</keyword>
<dbReference type="GO" id="GO:0000785">
    <property type="term" value="C:chromatin"/>
    <property type="evidence" value="ECO:0007669"/>
    <property type="project" value="TreeGrafter"/>
</dbReference>
<evidence type="ECO:0000256" key="4">
    <source>
        <dbReference type="ARBA" id="ARBA00023242"/>
    </source>
</evidence>
<evidence type="ECO:0000256" key="5">
    <source>
        <dbReference type="SAM" id="MobiDB-lite"/>
    </source>
</evidence>
<proteinExistence type="predicted"/>
<evidence type="ECO:0000256" key="2">
    <source>
        <dbReference type="ARBA" id="ARBA00022763"/>
    </source>
</evidence>
<dbReference type="Proteomes" id="UP001153076">
    <property type="component" value="Unassembled WGS sequence"/>
</dbReference>
<dbReference type="Pfam" id="PF20168">
    <property type="entry name" value="PDS5"/>
    <property type="match status" value="1"/>
</dbReference>
<dbReference type="GO" id="GO:0005634">
    <property type="term" value="C:nucleus"/>
    <property type="evidence" value="ECO:0007669"/>
    <property type="project" value="UniProtKB-SubCell"/>
</dbReference>
<sequence length="459" mass="50602">MVGPTYFAADLSVDYHDSKGVLIYACQSVKYLVEFIKEYGRAAPTCPPSGTEGFSTNCAAYIVVFLLHVLAHDAGFPPLNSNSVELLARFCRPLVLILCLLVDAQFVDGDMDLVKKSFLYLRSIFRAVKRAEDATDAEKTPDNCPTLVFALNEQFVMKLIDALDSDFSQLSTTTAKRARRCLTDSLQDQNNVNLSMSKHSELLRNVAQQEKVAKKDMAETHILEACIRGKQQTKIVHSSPRTMQLQDTPSADEELESDNSGKFGRLSAKEKLDSNSANVELFGTVSDVSTEEISLSRAQPDERKRKGSCESAESPKRSKTKLRHGCTSDTRTLVAPANSPRRLGETSRNGRLRVYNFPSSAVLGLLYVCSDPKQRRFGDNIKATFTCSGGIPAEMLGSEDGKRKILVDRTNTLAVNGLQRQCQPNNGSLIPKISVDTSASDVSDVGRDAIAFRTRRRKV</sequence>
<protein>
    <submittedName>
        <fullName evidence="6">Uncharacterized protein</fullName>
    </submittedName>
</protein>
<dbReference type="OrthoDB" id="200660at2759"/>
<dbReference type="EMBL" id="JAKOGI010002128">
    <property type="protein sequence ID" value="KAJ8422864.1"/>
    <property type="molecule type" value="Genomic_DNA"/>
</dbReference>
<dbReference type="GO" id="GO:0007064">
    <property type="term" value="P:mitotic sister chromatid cohesion"/>
    <property type="evidence" value="ECO:0007669"/>
    <property type="project" value="InterPro"/>
</dbReference>
<comment type="caution">
    <text evidence="6">The sequence shown here is derived from an EMBL/GenBank/DDBJ whole genome shotgun (WGS) entry which is preliminary data.</text>
</comment>
<accession>A0A9Q1GNU4</accession>
<feature type="region of interest" description="Disordered" evidence="5">
    <location>
        <begin position="234"/>
        <end position="263"/>
    </location>
</feature>
<dbReference type="InterPro" id="IPR039776">
    <property type="entry name" value="Pds5"/>
</dbReference>
<evidence type="ECO:0000313" key="7">
    <source>
        <dbReference type="Proteomes" id="UP001153076"/>
    </source>
</evidence>